<evidence type="ECO:0000256" key="8">
    <source>
        <dbReference type="ARBA" id="ARBA00030407"/>
    </source>
</evidence>
<dbReference type="InterPro" id="IPR036563">
    <property type="entry name" value="MoaE_sf"/>
</dbReference>
<comment type="caution">
    <text evidence="13">The sequence shown here is derived from an EMBL/GenBank/DDBJ whole genome shotgun (WGS) entry which is preliminary data.</text>
</comment>
<comment type="similarity">
    <text evidence="2">Belongs to the MoaE family.</text>
</comment>
<protein>
    <recommendedName>
        <fullName evidence="4">Molybdopterin synthase catalytic subunit</fullName>
        <ecNumber evidence="3">2.8.1.12</ecNumber>
    </recommendedName>
    <alternativeName>
        <fullName evidence="9">MPT synthase subunit 2</fullName>
    </alternativeName>
    <alternativeName>
        <fullName evidence="7">Molybdenum cofactor biosynthesis protein E</fullName>
    </alternativeName>
    <alternativeName>
        <fullName evidence="8">Molybdopterin-converting factor large subunit</fullName>
    </alternativeName>
    <alternativeName>
        <fullName evidence="10">Molybdopterin-converting factor subunit 2</fullName>
    </alternativeName>
</protein>
<organism evidence="13 14">
    <name type="scientific">Solilutibacter pythonis</name>
    <dbReference type="NCBI Taxonomy" id="2483112"/>
    <lineage>
        <taxon>Bacteria</taxon>
        <taxon>Pseudomonadati</taxon>
        <taxon>Pseudomonadota</taxon>
        <taxon>Gammaproteobacteria</taxon>
        <taxon>Lysobacterales</taxon>
        <taxon>Lysobacteraceae</taxon>
        <taxon>Solilutibacter</taxon>
    </lineage>
</organism>
<dbReference type="OrthoDB" id="9803224at2"/>
<evidence type="ECO:0000256" key="11">
    <source>
        <dbReference type="ARBA" id="ARBA00049878"/>
    </source>
</evidence>
<evidence type="ECO:0000256" key="9">
    <source>
        <dbReference type="ARBA" id="ARBA00030781"/>
    </source>
</evidence>
<keyword evidence="5" id="KW-0501">Molybdenum cofactor biosynthesis</keyword>
<dbReference type="SUPFAM" id="SSF54690">
    <property type="entry name" value="Molybdopterin synthase subunit MoaE"/>
    <property type="match status" value="1"/>
</dbReference>
<dbReference type="InterPro" id="IPR003448">
    <property type="entry name" value="Mopterin_biosynth_MoaE"/>
</dbReference>
<evidence type="ECO:0000256" key="2">
    <source>
        <dbReference type="ARBA" id="ARBA00005426"/>
    </source>
</evidence>
<feature type="compositionally biased region" description="Basic and acidic residues" evidence="12">
    <location>
        <begin position="168"/>
        <end position="178"/>
    </location>
</feature>
<proteinExistence type="inferred from homology"/>
<evidence type="ECO:0000313" key="14">
    <source>
        <dbReference type="Proteomes" id="UP000275012"/>
    </source>
</evidence>
<evidence type="ECO:0000256" key="5">
    <source>
        <dbReference type="ARBA" id="ARBA00023150"/>
    </source>
</evidence>
<evidence type="ECO:0000256" key="7">
    <source>
        <dbReference type="ARBA" id="ARBA00029745"/>
    </source>
</evidence>
<accession>A0A3M2HVM8</accession>
<evidence type="ECO:0000256" key="4">
    <source>
        <dbReference type="ARBA" id="ARBA00013858"/>
    </source>
</evidence>
<gene>
    <name evidence="13" type="ORF">EBB59_03840</name>
</gene>
<evidence type="ECO:0000256" key="3">
    <source>
        <dbReference type="ARBA" id="ARBA00011950"/>
    </source>
</evidence>
<comment type="subunit">
    <text evidence="6">Heterotetramer of 2 MoaD subunits and 2 MoaE subunits. Also stable as homodimer. The enzyme changes between these two forms during catalysis.</text>
</comment>
<evidence type="ECO:0000256" key="1">
    <source>
        <dbReference type="ARBA" id="ARBA00005046"/>
    </source>
</evidence>
<dbReference type="GO" id="GO:0006777">
    <property type="term" value="P:Mo-molybdopterin cofactor biosynthetic process"/>
    <property type="evidence" value="ECO:0007669"/>
    <property type="project" value="UniProtKB-KW"/>
</dbReference>
<name>A0A3M2HVM8_9GAMM</name>
<dbReference type="Pfam" id="PF02391">
    <property type="entry name" value="MoaE"/>
    <property type="match status" value="1"/>
</dbReference>
<evidence type="ECO:0000313" key="13">
    <source>
        <dbReference type="EMBL" id="RMH93786.1"/>
    </source>
</evidence>
<dbReference type="UniPathway" id="UPA00344"/>
<dbReference type="GO" id="GO:0030366">
    <property type="term" value="F:molybdopterin synthase activity"/>
    <property type="evidence" value="ECO:0007669"/>
    <property type="project" value="UniProtKB-EC"/>
</dbReference>
<dbReference type="RefSeq" id="WP_122100829.1">
    <property type="nucleotide sequence ID" value="NZ_RFLY01000004.1"/>
</dbReference>
<dbReference type="Proteomes" id="UP000275012">
    <property type="component" value="Unassembled WGS sequence"/>
</dbReference>
<dbReference type="EMBL" id="RFLY01000004">
    <property type="protein sequence ID" value="RMH93786.1"/>
    <property type="molecule type" value="Genomic_DNA"/>
</dbReference>
<sequence length="178" mass="19082">MPEARISVHVLDASSARPDPAQALDFVTDEAFGGQSLFVGRVRRHTRGRACTGIAYDMFDALALVQFRAAAEAAIARHGPLMRIYVAHAKGALDVGDVAVVVAAGSPHRHEAFLACREVIEHVKHRSPIWKQEHYVDGSSEWSEGCSLCDADHADRPPATPVAGADAGHCDHPHGDPP</sequence>
<evidence type="ECO:0000256" key="6">
    <source>
        <dbReference type="ARBA" id="ARBA00026066"/>
    </source>
</evidence>
<keyword evidence="14" id="KW-1185">Reference proteome</keyword>
<dbReference type="PANTHER" id="PTHR23404">
    <property type="entry name" value="MOLYBDOPTERIN SYNTHASE RELATED"/>
    <property type="match status" value="1"/>
</dbReference>
<evidence type="ECO:0000256" key="10">
    <source>
        <dbReference type="ARBA" id="ARBA00032474"/>
    </source>
</evidence>
<comment type="catalytic activity">
    <reaction evidence="11">
        <text>2 [molybdopterin-synthase sulfur-carrier protein]-C-terminal-Gly-aminoethanethioate + cyclic pyranopterin phosphate + H2O = molybdopterin + 2 [molybdopterin-synthase sulfur-carrier protein]-C-terminal Gly-Gly + 2 H(+)</text>
        <dbReference type="Rhea" id="RHEA:26333"/>
        <dbReference type="Rhea" id="RHEA-COMP:12202"/>
        <dbReference type="Rhea" id="RHEA-COMP:19907"/>
        <dbReference type="ChEBI" id="CHEBI:15377"/>
        <dbReference type="ChEBI" id="CHEBI:15378"/>
        <dbReference type="ChEBI" id="CHEBI:58698"/>
        <dbReference type="ChEBI" id="CHEBI:59648"/>
        <dbReference type="ChEBI" id="CHEBI:90778"/>
        <dbReference type="ChEBI" id="CHEBI:232372"/>
        <dbReference type="EC" id="2.8.1.12"/>
    </reaction>
</comment>
<dbReference type="Gene3D" id="3.90.1170.40">
    <property type="entry name" value="Molybdopterin biosynthesis MoaE subunit"/>
    <property type="match status" value="1"/>
</dbReference>
<reference evidence="13 14" key="1">
    <citation type="submission" date="2018-10" db="EMBL/GenBank/DDBJ databases">
        <title>Proposal of Lysobacter pythonis sp. nov. isolated from royal pythons (Python regius).</title>
        <authorList>
            <person name="Hans-Juergen B."/>
            <person name="Huptas C."/>
            <person name="Sandra B."/>
            <person name="Igor L."/>
            <person name="Joachim S."/>
            <person name="Siegfried S."/>
            <person name="Mareike W."/>
            <person name="Peter K."/>
        </authorList>
    </citation>
    <scope>NUCLEOTIDE SEQUENCE [LARGE SCALE GENOMIC DNA]</scope>
    <source>
        <strain evidence="13 14">4284/11</strain>
    </source>
</reference>
<dbReference type="CDD" id="cd00756">
    <property type="entry name" value="MoaE"/>
    <property type="match status" value="1"/>
</dbReference>
<evidence type="ECO:0000256" key="12">
    <source>
        <dbReference type="SAM" id="MobiDB-lite"/>
    </source>
</evidence>
<feature type="region of interest" description="Disordered" evidence="12">
    <location>
        <begin position="157"/>
        <end position="178"/>
    </location>
</feature>
<dbReference type="EC" id="2.8.1.12" evidence="3"/>
<dbReference type="AlphaFoldDB" id="A0A3M2HVM8"/>
<comment type="pathway">
    <text evidence="1">Cofactor biosynthesis; molybdopterin biosynthesis.</text>
</comment>